<dbReference type="GO" id="GO:0006508">
    <property type="term" value="P:proteolysis"/>
    <property type="evidence" value="ECO:0007669"/>
    <property type="project" value="InterPro"/>
</dbReference>
<dbReference type="RefSeq" id="WP_183946873.1">
    <property type="nucleotide sequence ID" value="NZ_JACHHX010000001.1"/>
</dbReference>
<dbReference type="AlphaFoldDB" id="A0A7W7V6Y3"/>
<feature type="transmembrane region" description="Helical" evidence="1">
    <location>
        <begin position="125"/>
        <end position="146"/>
    </location>
</feature>
<dbReference type="InterPro" id="IPR001096">
    <property type="entry name" value="Peptidase_C13"/>
</dbReference>
<proteinExistence type="predicted"/>
<keyword evidence="1" id="KW-1133">Transmembrane helix</keyword>
<dbReference type="GO" id="GO:0008233">
    <property type="term" value="F:peptidase activity"/>
    <property type="evidence" value="ECO:0007669"/>
    <property type="project" value="InterPro"/>
</dbReference>
<dbReference type="Pfam" id="PF01650">
    <property type="entry name" value="Peptidase_C13"/>
    <property type="match status" value="1"/>
</dbReference>
<organism evidence="2 3">
    <name type="scientific">Rehaibacterium terrae</name>
    <dbReference type="NCBI Taxonomy" id="1341696"/>
    <lineage>
        <taxon>Bacteria</taxon>
        <taxon>Pseudomonadati</taxon>
        <taxon>Pseudomonadota</taxon>
        <taxon>Gammaproteobacteria</taxon>
        <taxon>Lysobacterales</taxon>
        <taxon>Lysobacteraceae</taxon>
        <taxon>Rehaibacterium</taxon>
    </lineage>
</organism>
<dbReference type="Proteomes" id="UP000519004">
    <property type="component" value="Unassembled WGS sequence"/>
</dbReference>
<feature type="transmembrane region" description="Helical" evidence="1">
    <location>
        <begin position="68"/>
        <end position="86"/>
    </location>
</feature>
<reference evidence="2 3" key="1">
    <citation type="submission" date="2020-08" db="EMBL/GenBank/DDBJ databases">
        <title>Genomic Encyclopedia of Type Strains, Phase IV (KMG-IV): sequencing the most valuable type-strain genomes for metagenomic binning, comparative biology and taxonomic classification.</title>
        <authorList>
            <person name="Goeker M."/>
        </authorList>
    </citation>
    <scope>NUCLEOTIDE SEQUENCE [LARGE SCALE GENOMIC DNA]</scope>
    <source>
        <strain evidence="2 3">DSM 25897</strain>
    </source>
</reference>
<feature type="transmembrane region" description="Helical" evidence="1">
    <location>
        <begin position="93"/>
        <end position="113"/>
    </location>
</feature>
<evidence type="ECO:0000256" key="1">
    <source>
        <dbReference type="SAM" id="Phobius"/>
    </source>
</evidence>
<dbReference type="EMBL" id="JACHHX010000001">
    <property type="protein sequence ID" value="MBB5014282.1"/>
    <property type="molecule type" value="Genomic_DNA"/>
</dbReference>
<evidence type="ECO:0000313" key="3">
    <source>
        <dbReference type="Proteomes" id="UP000519004"/>
    </source>
</evidence>
<feature type="transmembrane region" description="Helical" evidence="1">
    <location>
        <begin position="26"/>
        <end position="48"/>
    </location>
</feature>
<keyword evidence="1" id="KW-0472">Membrane</keyword>
<protein>
    <recommendedName>
        <fullName evidence="4">Peptidase C13</fullName>
    </recommendedName>
</protein>
<name>A0A7W7V6Y3_9GAMM</name>
<evidence type="ECO:0000313" key="2">
    <source>
        <dbReference type="EMBL" id="MBB5014282.1"/>
    </source>
</evidence>
<gene>
    <name evidence="2" type="ORF">HNQ58_000153</name>
</gene>
<keyword evidence="3" id="KW-1185">Reference proteome</keyword>
<feature type="transmembrane region" description="Helical" evidence="1">
    <location>
        <begin position="158"/>
        <end position="180"/>
    </location>
</feature>
<evidence type="ECO:0008006" key="4">
    <source>
        <dbReference type="Google" id="ProtNLM"/>
    </source>
</evidence>
<keyword evidence="1" id="KW-0812">Transmembrane</keyword>
<dbReference type="Gene3D" id="3.40.50.1460">
    <property type="match status" value="1"/>
</dbReference>
<accession>A0A7W7V6Y3</accession>
<sequence>MSPDASPARLIRQGLSLGLLRRPRDLPAIAGPGAFFAAFALFALLGLGWDSATTAPPRHFDWSAITDYALYAVLALLAGWSGTAVLRRPSLWLTLAALIVLASLPSTLVLLLAGHSLPDSDWRDLVLEAGFVLVGLAYLARSIGYLAAGAGLVRRIGAWSLCALLWLLPTWLYPVAPFWYTQWDQTQDEADHPQLDLQALLEAQDALLDRALADLSPQRPGRIDLYVLGFAGDGHESVFRNEVDYLQQLFSQRFDAAGRTLGLINHPQTFGHAPLATVANLQLALHRIGDRMDRDEDILLLFLTTHGSEEHELLVQLGPLPMQQLRPHDLRAALDVSGIRHRVVVVSACYAGGFIDALRDPDTLVIAAARADRPSFGCGEASEITWFGRAFLVEALNRTHDFVAAFELASELIAGWEHAQGFERSHPQIAVGERIGARLAAWRDGITPGPPVAFVPTVPTVPAPRGEAPAAARQDL</sequence>
<comment type="caution">
    <text evidence="2">The sequence shown here is derived from an EMBL/GenBank/DDBJ whole genome shotgun (WGS) entry which is preliminary data.</text>
</comment>